<dbReference type="STRING" id="1926881.BTJ39_19980"/>
<feature type="domain" description="Methyltransferase small" evidence="7">
    <location>
        <begin position="57"/>
        <end position="139"/>
    </location>
</feature>
<dbReference type="GO" id="GO:0016430">
    <property type="term" value="F:tRNA (adenine-N6)-methyltransferase activity"/>
    <property type="evidence" value="ECO:0007669"/>
    <property type="project" value="UniProtKB-UniRule"/>
</dbReference>
<evidence type="ECO:0000256" key="5">
    <source>
        <dbReference type="ARBA" id="ARBA00022694"/>
    </source>
</evidence>
<dbReference type="PROSITE" id="PS00092">
    <property type="entry name" value="N6_MTASE"/>
    <property type="match status" value="1"/>
</dbReference>
<dbReference type="PANTHER" id="PTHR47739:SF1">
    <property type="entry name" value="TRNA1(VAL) (ADENINE(37)-N6)-METHYLTRANSFERASE"/>
    <property type="match status" value="1"/>
</dbReference>
<evidence type="ECO:0000313" key="8">
    <source>
        <dbReference type="EMBL" id="OON37613.1"/>
    </source>
</evidence>
<sequence length="256" mass="28531">MLTPIILQVRQMSQKKSLLRRNGFTFKQFFVAHDRCAMKVGTDGILLGSWAPVAGVKRILDIGTGSGLIALMLAQRTAPEVQVDAVELDAEAAKQASENIQASPWAARINVYQDDVINWAAGCDRHYQLIVSNPPYFSPGVKCASSARDKARYTSHLDHEALLVCAERLLSEEGFLAVVLPERPGEQFIAMATSRGWHLRLRTDIAETENKLPTRVLLAFSPRAGDTFSDRLTIRDGDNQYSPAWHGLTQDFYLFR</sequence>
<dbReference type="InterPro" id="IPR050210">
    <property type="entry name" value="tRNA_Adenine-N(6)_MTase"/>
</dbReference>
<comment type="similarity">
    <text evidence="6">Belongs to the methyltransferase superfamily. tRNA (adenine-N(6)-)-methyltransferase family.</text>
</comment>
<evidence type="ECO:0000256" key="6">
    <source>
        <dbReference type="HAMAP-Rule" id="MF_01872"/>
    </source>
</evidence>
<comment type="catalytic activity">
    <reaction evidence="6">
        <text>adenosine(37) in tRNA1(Val) + S-adenosyl-L-methionine = N(6)-methyladenosine(37) in tRNA1(Val) + S-adenosyl-L-homocysteine + H(+)</text>
        <dbReference type="Rhea" id="RHEA:43160"/>
        <dbReference type="Rhea" id="RHEA-COMP:10369"/>
        <dbReference type="Rhea" id="RHEA-COMP:10370"/>
        <dbReference type="ChEBI" id="CHEBI:15378"/>
        <dbReference type="ChEBI" id="CHEBI:57856"/>
        <dbReference type="ChEBI" id="CHEBI:59789"/>
        <dbReference type="ChEBI" id="CHEBI:74411"/>
        <dbReference type="ChEBI" id="CHEBI:74449"/>
        <dbReference type="EC" id="2.1.1.223"/>
    </reaction>
</comment>
<dbReference type="NCBIfam" id="NF047853">
    <property type="entry name" value="tRm6a37MtseTrmN"/>
    <property type="match status" value="1"/>
</dbReference>
<dbReference type="GO" id="GO:0008033">
    <property type="term" value="P:tRNA processing"/>
    <property type="evidence" value="ECO:0007669"/>
    <property type="project" value="UniProtKB-UniRule"/>
</dbReference>
<dbReference type="AlphaFoldDB" id="A0A1S8YFU9"/>
<dbReference type="GO" id="GO:0005737">
    <property type="term" value="C:cytoplasm"/>
    <property type="evidence" value="ECO:0007669"/>
    <property type="project" value="UniProtKB-SubCell"/>
</dbReference>
<keyword evidence="3 6" id="KW-0808">Transferase</keyword>
<name>A0A1S8YFU9_9GAMM</name>
<dbReference type="InterPro" id="IPR002052">
    <property type="entry name" value="DNA_methylase_N6_adenine_CS"/>
</dbReference>
<evidence type="ECO:0000256" key="1">
    <source>
        <dbReference type="ARBA" id="ARBA00022490"/>
    </source>
</evidence>
<keyword evidence="9" id="KW-1185">Reference proteome</keyword>
<evidence type="ECO:0000256" key="2">
    <source>
        <dbReference type="ARBA" id="ARBA00022603"/>
    </source>
</evidence>
<comment type="function">
    <text evidence="6">Specifically methylates the adenine in position 37 of tRNA(1)(Val) (anticodon cmo5UAC).</text>
</comment>
<dbReference type="GO" id="GO:0003676">
    <property type="term" value="F:nucleic acid binding"/>
    <property type="evidence" value="ECO:0007669"/>
    <property type="project" value="InterPro"/>
</dbReference>
<keyword evidence="5 6" id="KW-0819">tRNA processing</keyword>
<dbReference type="Pfam" id="PF05175">
    <property type="entry name" value="MTS"/>
    <property type="match status" value="1"/>
</dbReference>
<dbReference type="InterPro" id="IPR029063">
    <property type="entry name" value="SAM-dependent_MTases_sf"/>
</dbReference>
<dbReference type="InterPro" id="IPR007848">
    <property type="entry name" value="Small_mtfrase_dom"/>
</dbReference>
<keyword evidence="1 6" id="KW-0963">Cytoplasm</keyword>
<evidence type="ECO:0000256" key="3">
    <source>
        <dbReference type="ARBA" id="ARBA00022679"/>
    </source>
</evidence>
<evidence type="ECO:0000259" key="7">
    <source>
        <dbReference type="Pfam" id="PF05175"/>
    </source>
</evidence>
<keyword evidence="4 6" id="KW-0949">S-adenosyl-L-methionine</keyword>
<dbReference type="GO" id="GO:0032259">
    <property type="term" value="P:methylation"/>
    <property type="evidence" value="ECO:0007669"/>
    <property type="project" value="UniProtKB-KW"/>
</dbReference>
<organism evidence="8 9">
    <name type="scientific">Izhakiella australiensis</name>
    <dbReference type="NCBI Taxonomy" id="1926881"/>
    <lineage>
        <taxon>Bacteria</taxon>
        <taxon>Pseudomonadati</taxon>
        <taxon>Pseudomonadota</taxon>
        <taxon>Gammaproteobacteria</taxon>
        <taxon>Enterobacterales</taxon>
        <taxon>Erwiniaceae</taxon>
        <taxon>Izhakiella</taxon>
    </lineage>
</organism>
<dbReference type="PANTHER" id="PTHR47739">
    <property type="entry name" value="TRNA1(VAL) (ADENINE(37)-N6)-METHYLTRANSFERASE"/>
    <property type="match status" value="1"/>
</dbReference>
<gene>
    <name evidence="8" type="ORF">BTJ39_19980</name>
</gene>
<evidence type="ECO:0000256" key="4">
    <source>
        <dbReference type="ARBA" id="ARBA00022691"/>
    </source>
</evidence>
<dbReference type="Gene3D" id="3.40.50.150">
    <property type="entry name" value="Vaccinia Virus protein VP39"/>
    <property type="match status" value="1"/>
</dbReference>
<comment type="caution">
    <text evidence="8">The sequence shown here is derived from an EMBL/GenBank/DDBJ whole genome shotgun (WGS) entry which is preliminary data.</text>
</comment>
<proteinExistence type="inferred from homology"/>
<dbReference type="SUPFAM" id="SSF53335">
    <property type="entry name" value="S-adenosyl-L-methionine-dependent methyltransferases"/>
    <property type="match status" value="1"/>
</dbReference>
<dbReference type="Proteomes" id="UP000190667">
    <property type="component" value="Unassembled WGS sequence"/>
</dbReference>
<dbReference type="EMBL" id="MRUL01000019">
    <property type="protein sequence ID" value="OON37613.1"/>
    <property type="molecule type" value="Genomic_DNA"/>
</dbReference>
<keyword evidence="2 6" id="KW-0489">Methyltransferase</keyword>
<accession>A0A1S8YFU9</accession>
<dbReference type="EC" id="2.1.1.223" evidence="6"/>
<reference evidence="8 9" key="1">
    <citation type="submission" date="2016-12" db="EMBL/GenBank/DDBJ databases">
        <title>Izhakiella australiana sp. nov. of genus Izhakiella isolated from Australian desert.</title>
        <authorList>
            <person name="Ji M."/>
        </authorList>
    </citation>
    <scope>NUCLEOTIDE SEQUENCE [LARGE SCALE GENOMIC DNA]</scope>
    <source>
        <strain evidence="8 9">D4N98</strain>
    </source>
</reference>
<dbReference type="RefSeq" id="WP_277869790.1">
    <property type="nucleotide sequence ID" value="NZ_MRUL01000019.1"/>
</dbReference>
<dbReference type="CDD" id="cd02440">
    <property type="entry name" value="AdoMet_MTases"/>
    <property type="match status" value="1"/>
</dbReference>
<comment type="subcellular location">
    <subcellularLocation>
        <location evidence="6">Cytoplasm</location>
    </subcellularLocation>
</comment>
<dbReference type="PRINTS" id="PR00507">
    <property type="entry name" value="N12N6MTFRASE"/>
</dbReference>
<evidence type="ECO:0000313" key="9">
    <source>
        <dbReference type="Proteomes" id="UP000190667"/>
    </source>
</evidence>
<dbReference type="HAMAP" id="MF_01872">
    <property type="entry name" value="tRNA_methyltr_YfiC"/>
    <property type="match status" value="1"/>
</dbReference>
<dbReference type="InterPro" id="IPR022882">
    <property type="entry name" value="tRNA_adenine-N6_MeTrfase"/>
</dbReference>
<protein>
    <recommendedName>
        <fullName evidence="6">tRNA1(Val) (adenine(37)-N6)-methyltransferase</fullName>
        <ecNumber evidence="6">2.1.1.223</ecNumber>
    </recommendedName>
    <alternativeName>
        <fullName evidence="6">tRNA m6A37 methyltransferase</fullName>
    </alternativeName>
</protein>